<dbReference type="EMBL" id="JACASV010000085">
    <property type="protein sequence ID" value="NWJ43987.1"/>
    <property type="molecule type" value="Genomic_DNA"/>
</dbReference>
<protein>
    <submittedName>
        <fullName evidence="1">Uncharacterized protein</fullName>
    </submittedName>
</protein>
<name>A0A7K4MRS9_9ARCH</name>
<organism evidence="1 2">
    <name type="scientific">Marine Group I thaumarchaeote</name>
    <dbReference type="NCBI Taxonomy" id="2511932"/>
    <lineage>
        <taxon>Archaea</taxon>
        <taxon>Nitrososphaerota</taxon>
        <taxon>Marine Group I</taxon>
    </lineage>
</organism>
<evidence type="ECO:0000313" key="1">
    <source>
        <dbReference type="EMBL" id="NWJ43987.1"/>
    </source>
</evidence>
<gene>
    <name evidence="1" type="ORF">HX837_07305</name>
</gene>
<dbReference type="AlphaFoldDB" id="A0A7K4MRS9"/>
<reference evidence="1 2" key="1">
    <citation type="journal article" date="2019" name="Environ. Microbiol.">
        <title>Genomics insights into ecotype formation of ammonia-oxidizing archaea in the deep ocean.</title>
        <authorList>
            <person name="Wang Y."/>
            <person name="Huang J.M."/>
            <person name="Cui G.J."/>
            <person name="Nunoura T."/>
            <person name="Takaki Y."/>
            <person name="Li W.L."/>
            <person name="Li J."/>
            <person name="Gao Z.M."/>
            <person name="Takai K."/>
            <person name="Zhang A.Q."/>
            <person name="Stepanauskas R."/>
        </authorList>
    </citation>
    <scope>NUCLEOTIDE SEQUENCE [LARGE SCALE GENOMIC DNA]</scope>
    <source>
        <strain evidence="1 2">L15b</strain>
    </source>
</reference>
<accession>A0A7K4MRS9</accession>
<dbReference type="Gene3D" id="2.60.200.60">
    <property type="match status" value="1"/>
</dbReference>
<dbReference type="Proteomes" id="UP000523105">
    <property type="component" value="Unassembled WGS sequence"/>
</dbReference>
<proteinExistence type="predicted"/>
<comment type="caution">
    <text evidence="1">The sequence shown here is derived from an EMBL/GenBank/DDBJ whole genome shotgun (WGS) entry which is preliminary data.</text>
</comment>
<sequence>MTMPCSIAGDMSIGHAGFSPAPITPSTSNVLVMGAPPHVAKDLIGPHVLGQAVHTGTVPKVSTTVVEDKV</sequence>
<evidence type="ECO:0000313" key="2">
    <source>
        <dbReference type="Proteomes" id="UP000523105"/>
    </source>
</evidence>